<evidence type="ECO:0000256" key="1">
    <source>
        <dbReference type="SAM" id="MobiDB-lite"/>
    </source>
</evidence>
<sequence length="660" mass="71630">MPPPPIPDSPSTRRVTSESQNGQDQRDYMPLFSQSPNLKTSSASKLTDSRIAAPSKPTSMSEPKHHISAFPMRGTDGTMATKVQELAGRRPERIHHLSTSTATSTAPETLFEFPIVPLTRPSTAPPSLDRLTSRARNNLNLGQGPRSPGLKARHVSKASARSLDTYLLSATKRPALHRGKTASSLRAVLLDLDEATRNKRNAVVKPTRPPPTSEGQISSRRRKKGETMSMLLDTGFFPVKELIYGNGKATKMRESAMYRINLPPRLSFLENDLPQTPSTRGHTPTEPFQYSPTSPRRSRHRKSAGSGRSPLTQISENGRMGRDSGYASLGAGVGLAAIPEDSMAKENVPQASGLSTPLSTQIHLRGGSVVTVTPPELTAWKPTLYLHGPIKLLKPSIVPRKNSVASLEPFQEAVDQVYQHALTIPRRRSDDAVVDDICDFFDDFDDEMIGFGGDQFTQSVNESLDAEEGGLEEETERFSTPPTGLSSDLAVIAMAREALSRNLVVSKPPIPPVETEETLRERGIARLARLSRSSAGSASGEVMPDRKESLILGNTDRGMQLSLLPPPEDDAVESVLRPPGSTPSASGRGGSSVGYAQSEYSSHTAVTGDSRFDWNTEEVQEIDNFEPAPLSKKAKNLASRRTRNPIKKIKHAVALANAAL</sequence>
<feature type="compositionally biased region" description="Polar residues" evidence="1">
    <location>
        <begin position="273"/>
        <end position="295"/>
    </location>
</feature>
<proteinExistence type="predicted"/>
<comment type="caution">
    <text evidence="2">The sequence shown here is derived from an EMBL/GenBank/DDBJ whole genome shotgun (WGS) entry which is preliminary data.</text>
</comment>
<dbReference type="AlphaFoldDB" id="A0A8H6RT91"/>
<feature type="region of interest" description="Disordered" evidence="1">
    <location>
        <begin position="137"/>
        <end position="156"/>
    </location>
</feature>
<feature type="compositionally biased region" description="Polar residues" evidence="1">
    <location>
        <begin position="594"/>
        <end position="606"/>
    </location>
</feature>
<organism evidence="2 3">
    <name type="scientific">Pseudocercospora fuligena</name>
    <dbReference type="NCBI Taxonomy" id="685502"/>
    <lineage>
        <taxon>Eukaryota</taxon>
        <taxon>Fungi</taxon>
        <taxon>Dikarya</taxon>
        <taxon>Ascomycota</taxon>
        <taxon>Pezizomycotina</taxon>
        <taxon>Dothideomycetes</taxon>
        <taxon>Dothideomycetidae</taxon>
        <taxon>Mycosphaerellales</taxon>
        <taxon>Mycosphaerellaceae</taxon>
        <taxon>Pseudocercospora</taxon>
    </lineage>
</organism>
<evidence type="ECO:0000313" key="2">
    <source>
        <dbReference type="EMBL" id="KAF7196478.1"/>
    </source>
</evidence>
<name>A0A8H6RT91_9PEZI</name>
<feature type="region of interest" description="Disordered" evidence="1">
    <location>
        <begin position="1"/>
        <end position="75"/>
    </location>
</feature>
<feature type="region of interest" description="Disordered" evidence="1">
    <location>
        <begin position="464"/>
        <end position="484"/>
    </location>
</feature>
<feature type="region of interest" description="Disordered" evidence="1">
    <location>
        <begin position="562"/>
        <end position="606"/>
    </location>
</feature>
<dbReference type="EMBL" id="JABCIY010000025">
    <property type="protein sequence ID" value="KAF7196478.1"/>
    <property type="molecule type" value="Genomic_DNA"/>
</dbReference>
<gene>
    <name evidence="2" type="ORF">HII31_02206</name>
</gene>
<keyword evidence="3" id="KW-1185">Reference proteome</keyword>
<feature type="compositionally biased region" description="Polar residues" evidence="1">
    <location>
        <begin position="32"/>
        <end position="46"/>
    </location>
</feature>
<feature type="region of interest" description="Disordered" evidence="1">
    <location>
        <begin position="199"/>
        <end position="226"/>
    </location>
</feature>
<accession>A0A8H6RT91</accession>
<evidence type="ECO:0000313" key="3">
    <source>
        <dbReference type="Proteomes" id="UP000660729"/>
    </source>
</evidence>
<dbReference type="OrthoDB" id="3786440at2759"/>
<feature type="compositionally biased region" description="Acidic residues" evidence="1">
    <location>
        <begin position="464"/>
        <end position="475"/>
    </location>
</feature>
<reference evidence="2" key="1">
    <citation type="submission" date="2020-04" db="EMBL/GenBank/DDBJ databases">
        <title>Draft genome resource of the tomato pathogen Pseudocercospora fuligena.</title>
        <authorList>
            <person name="Zaccaron A."/>
        </authorList>
    </citation>
    <scope>NUCLEOTIDE SEQUENCE</scope>
    <source>
        <strain evidence="2">PF001</strain>
    </source>
</reference>
<feature type="region of interest" description="Disordered" evidence="1">
    <location>
        <begin position="269"/>
        <end position="325"/>
    </location>
</feature>
<protein>
    <submittedName>
        <fullName evidence="2">Uncharacterized protein</fullName>
    </submittedName>
</protein>
<dbReference type="Proteomes" id="UP000660729">
    <property type="component" value="Unassembled WGS sequence"/>
</dbReference>
<feature type="compositionally biased region" description="Polar residues" evidence="1">
    <location>
        <begin position="12"/>
        <end position="23"/>
    </location>
</feature>